<dbReference type="EMBL" id="JYFC01000001">
    <property type="protein sequence ID" value="KJC65909.1"/>
    <property type="molecule type" value="Genomic_DNA"/>
</dbReference>
<proteinExistence type="predicted"/>
<sequence>MSSRVVSWVVGLGLGALFGVMGTAVSQSTWMIASGFSLPIGLIVALLAVTLLLVGLRLVLRTRTTAILAAFGIVVTIFLLSQPSAGGSILVPGNALGVTWTFAPTIIALLVLAWPRLMKN</sequence>
<keyword evidence="1" id="KW-0472">Membrane</keyword>
<evidence type="ECO:0000313" key="2">
    <source>
        <dbReference type="EMBL" id="KJC65909.1"/>
    </source>
</evidence>
<keyword evidence="1" id="KW-1133">Transmembrane helix</keyword>
<evidence type="ECO:0008006" key="4">
    <source>
        <dbReference type="Google" id="ProtNLM"/>
    </source>
</evidence>
<name>A0ABR5CK07_9MICO</name>
<feature type="transmembrane region" description="Helical" evidence="1">
    <location>
        <begin position="36"/>
        <end position="59"/>
    </location>
</feature>
<evidence type="ECO:0000256" key="1">
    <source>
        <dbReference type="SAM" id="Phobius"/>
    </source>
</evidence>
<organism evidence="2 3">
    <name type="scientific">Agreia bicolorata</name>
    <dbReference type="NCBI Taxonomy" id="110935"/>
    <lineage>
        <taxon>Bacteria</taxon>
        <taxon>Bacillati</taxon>
        <taxon>Actinomycetota</taxon>
        <taxon>Actinomycetes</taxon>
        <taxon>Micrococcales</taxon>
        <taxon>Microbacteriaceae</taxon>
        <taxon>Agreia</taxon>
    </lineage>
</organism>
<feature type="transmembrane region" description="Helical" evidence="1">
    <location>
        <begin position="95"/>
        <end position="114"/>
    </location>
</feature>
<accession>A0ABR5CK07</accession>
<evidence type="ECO:0000313" key="3">
    <source>
        <dbReference type="Proteomes" id="UP000032503"/>
    </source>
</evidence>
<keyword evidence="1" id="KW-0812">Transmembrane</keyword>
<protein>
    <recommendedName>
        <fullName evidence="4">Histidinol dehydrogenase</fullName>
    </recommendedName>
</protein>
<reference evidence="2 3" key="1">
    <citation type="journal article" date="2001" name="Int. J. Syst. Evol. Microbiol.">
        <title>Agreia bicolorata gen. nov., sp. nov., to accommodate actinobacteria isolated from narrow reed grass infected by the nematode Heteroanguina graminophila.</title>
        <authorList>
            <person name="Evtushenko L.I."/>
            <person name="Dorofeeva L.V."/>
            <person name="Dobrovolskaya T.G."/>
            <person name="Streshinskaya G.M."/>
            <person name="Subbotin S.A."/>
            <person name="Tiedje J.M."/>
        </authorList>
    </citation>
    <scope>NUCLEOTIDE SEQUENCE [LARGE SCALE GENOMIC DNA]</scope>
    <source>
        <strain evidence="2 3">VKM Ac-1804</strain>
    </source>
</reference>
<dbReference type="Proteomes" id="UP000032503">
    <property type="component" value="Unassembled WGS sequence"/>
</dbReference>
<gene>
    <name evidence="2" type="ORF">TZ00_02270</name>
</gene>
<keyword evidence="3" id="KW-1185">Reference proteome</keyword>
<feature type="transmembrane region" description="Helical" evidence="1">
    <location>
        <begin position="66"/>
        <end position="83"/>
    </location>
</feature>
<comment type="caution">
    <text evidence="2">The sequence shown here is derived from an EMBL/GenBank/DDBJ whole genome shotgun (WGS) entry which is preliminary data.</text>
</comment>